<accession>A0A5E4LZT2</accession>
<dbReference type="GO" id="GO:0003723">
    <property type="term" value="F:RNA binding"/>
    <property type="evidence" value="ECO:0007669"/>
    <property type="project" value="TreeGrafter"/>
</dbReference>
<evidence type="ECO:0000313" key="3">
    <source>
        <dbReference type="EMBL" id="VVC24198.1"/>
    </source>
</evidence>
<gene>
    <name evidence="3" type="ORF">CINCED_3A012748</name>
</gene>
<keyword evidence="4" id="KW-1185">Reference proteome</keyword>
<dbReference type="AlphaFoldDB" id="A0A5E4LZT2"/>
<dbReference type="InterPro" id="IPR051112">
    <property type="entry name" value="CWC26_splicing_factor"/>
</dbReference>
<sequence length="312" mass="36628">MSKTNKQNVSDKMPKKKVISQKDYLKKYLSGEKKKKEKTKIQRRVQIIDDNIDCVENNDIYNDNNTVGFDPVDEFAPQIVGVVDERPQDVKTLDMYKNKNRWKRVGGDSDNEDSSVINVDQVKNYVQQINSSTLKDLIKKNDKEEIMENGVPIRRDRKTFKKRNLIQEKEEEQKKEELLKQHKEKYAIWGKGIKQVKDAQEQYKDDLHEMQKPFARYAGDQDLEEMLKSRIRDGDPMLQYITGNREDDSPDGVKHKLPEFRGVCPPNRFNIRPGHRWDGVNRSNGYEEKLLLQINSKKALESEAYKWSSSDM</sequence>
<dbReference type="InterPro" id="IPR018609">
    <property type="entry name" value="Bud13"/>
</dbReference>
<dbReference type="Proteomes" id="UP000325440">
    <property type="component" value="Unassembled WGS sequence"/>
</dbReference>
<dbReference type="PANTHER" id="PTHR31809:SF0">
    <property type="entry name" value="BUD13 HOMOLOG"/>
    <property type="match status" value="1"/>
</dbReference>
<evidence type="ECO:0000256" key="1">
    <source>
        <dbReference type="ARBA" id="ARBA00011069"/>
    </source>
</evidence>
<reference evidence="3 4" key="1">
    <citation type="submission" date="2019-08" db="EMBL/GenBank/DDBJ databases">
        <authorList>
            <person name="Alioto T."/>
            <person name="Alioto T."/>
            <person name="Gomez Garrido J."/>
        </authorList>
    </citation>
    <scope>NUCLEOTIDE SEQUENCE [LARGE SCALE GENOMIC DNA]</scope>
</reference>
<name>A0A5E4LZT2_9HEMI</name>
<protein>
    <recommendedName>
        <fullName evidence="2">BUD13 homolog</fullName>
    </recommendedName>
</protein>
<evidence type="ECO:0000256" key="2">
    <source>
        <dbReference type="ARBA" id="ARBA00014454"/>
    </source>
</evidence>
<dbReference type="GO" id="GO:0005684">
    <property type="term" value="C:U2-type spliceosomal complex"/>
    <property type="evidence" value="ECO:0007669"/>
    <property type="project" value="TreeGrafter"/>
</dbReference>
<proteinExistence type="inferred from homology"/>
<dbReference type="GO" id="GO:0070274">
    <property type="term" value="C:RES complex"/>
    <property type="evidence" value="ECO:0007669"/>
    <property type="project" value="TreeGrafter"/>
</dbReference>
<dbReference type="OrthoDB" id="6022at2759"/>
<dbReference type="PANTHER" id="PTHR31809">
    <property type="entry name" value="BUD13 HOMOLOG"/>
    <property type="match status" value="1"/>
</dbReference>
<evidence type="ECO:0000313" key="4">
    <source>
        <dbReference type="Proteomes" id="UP000325440"/>
    </source>
</evidence>
<dbReference type="GO" id="GO:0000398">
    <property type="term" value="P:mRNA splicing, via spliceosome"/>
    <property type="evidence" value="ECO:0007669"/>
    <property type="project" value="TreeGrafter"/>
</dbReference>
<comment type="similarity">
    <text evidence="1">Belongs to the CWC26 family.</text>
</comment>
<organism evidence="3 4">
    <name type="scientific">Cinara cedri</name>
    <dbReference type="NCBI Taxonomy" id="506608"/>
    <lineage>
        <taxon>Eukaryota</taxon>
        <taxon>Metazoa</taxon>
        <taxon>Ecdysozoa</taxon>
        <taxon>Arthropoda</taxon>
        <taxon>Hexapoda</taxon>
        <taxon>Insecta</taxon>
        <taxon>Pterygota</taxon>
        <taxon>Neoptera</taxon>
        <taxon>Paraneoptera</taxon>
        <taxon>Hemiptera</taxon>
        <taxon>Sternorrhyncha</taxon>
        <taxon>Aphidomorpha</taxon>
        <taxon>Aphidoidea</taxon>
        <taxon>Aphididae</taxon>
        <taxon>Lachninae</taxon>
        <taxon>Cinara</taxon>
    </lineage>
</organism>
<dbReference type="EMBL" id="CABPRJ010000001">
    <property type="protein sequence ID" value="VVC24198.1"/>
    <property type="molecule type" value="Genomic_DNA"/>
</dbReference>
<dbReference type="Pfam" id="PF09736">
    <property type="entry name" value="Bud13"/>
    <property type="match status" value="1"/>
</dbReference>